<dbReference type="AlphaFoldDB" id="A0A1G6Y688"/>
<dbReference type="Proteomes" id="UP000199628">
    <property type="component" value="Unassembled WGS sequence"/>
</dbReference>
<evidence type="ECO:0000313" key="1">
    <source>
        <dbReference type="EMBL" id="SDD85493.1"/>
    </source>
</evidence>
<gene>
    <name evidence="1" type="ORF">SAMN04488239_11143</name>
</gene>
<proteinExistence type="predicted"/>
<dbReference type="STRING" id="639004.SAMN04488239_11143"/>
<name>A0A1G6Y688_9RHOB</name>
<reference evidence="2" key="1">
    <citation type="submission" date="2016-10" db="EMBL/GenBank/DDBJ databases">
        <authorList>
            <person name="Varghese N."/>
            <person name="Submissions S."/>
        </authorList>
    </citation>
    <scope>NUCLEOTIDE SEQUENCE [LARGE SCALE GENOMIC DNA]</scope>
    <source>
        <strain evidence="2">CGMCC 1.9108</strain>
    </source>
</reference>
<evidence type="ECO:0000313" key="2">
    <source>
        <dbReference type="Proteomes" id="UP000199628"/>
    </source>
</evidence>
<dbReference type="RefSeq" id="WP_342727665.1">
    <property type="nucleotide sequence ID" value="NZ_FMZV01000011.1"/>
</dbReference>
<organism evidence="1 2">
    <name type="scientific">Ruegeria marina</name>
    <dbReference type="NCBI Taxonomy" id="639004"/>
    <lineage>
        <taxon>Bacteria</taxon>
        <taxon>Pseudomonadati</taxon>
        <taxon>Pseudomonadota</taxon>
        <taxon>Alphaproteobacteria</taxon>
        <taxon>Rhodobacterales</taxon>
        <taxon>Roseobacteraceae</taxon>
        <taxon>Ruegeria</taxon>
    </lineage>
</organism>
<accession>A0A1G6Y688</accession>
<keyword evidence="2" id="KW-1185">Reference proteome</keyword>
<protein>
    <recommendedName>
        <fullName evidence="3">SCP-2 sterol transfer family protein</fullName>
    </recommendedName>
</protein>
<sequence>MPLVENQTLPKPWPYPMPAGVSGDTNGDSTIAHMATHERSQGRVLTHTLAGIAHGPMIVAAIPQLMNAWEAKVIDTFKQIQTRLEATPHLLRLGRLFSETLLIEVGGDEFYLSFEKGRIVSVVEGPSRKTPWRFALRTDAEALNKFWQARPEPGFHDIFGLVKIGRGRIDGDILCLVKNLRFVKEVLTLARAKEELAA</sequence>
<evidence type="ECO:0008006" key="3">
    <source>
        <dbReference type="Google" id="ProtNLM"/>
    </source>
</evidence>
<dbReference type="EMBL" id="FMZV01000011">
    <property type="protein sequence ID" value="SDD85493.1"/>
    <property type="molecule type" value="Genomic_DNA"/>
</dbReference>